<keyword evidence="1" id="KW-0408">Iron</keyword>
<evidence type="ECO:0000256" key="1">
    <source>
        <dbReference type="ARBA" id="ARBA00023004"/>
    </source>
</evidence>
<dbReference type="InterPro" id="IPR008988">
    <property type="entry name" value="Transcriptional_repressor_C"/>
</dbReference>
<feature type="domain" description="Ferrous iron transporter FeoA-like" evidence="2">
    <location>
        <begin position="14"/>
        <end position="84"/>
    </location>
</feature>
<reference evidence="3 4" key="1">
    <citation type="journal article" date="2009" name="J. Infect. Dis.">
        <title>Clinical, experimental, and genomic differences between intermediately pathogenic, highly pathogenic, and epidemic Streptococcus suis.</title>
        <authorList>
            <person name="Ye C."/>
            <person name="Zheng H."/>
            <person name="Zhang J."/>
            <person name="Jing H."/>
            <person name="Wang L."/>
            <person name="Xiong Y."/>
            <person name="Wang W."/>
            <person name="Zhou Z."/>
            <person name="Sun Q."/>
            <person name="Luo X."/>
            <person name="Du H."/>
            <person name="Gottschalk M."/>
            <person name="Xu J."/>
        </authorList>
    </citation>
    <scope>NUCLEOTIDE SEQUENCE [LARGE SCALE GENOMIC DNA]</scope>
    <source>
        <strain evidence="3 4">GZ1</strain>
    </source>
</reference>
<dbReference type="SMART" id="SM00899">
    <property type="entry name" value="FeoA"/>
    <property type="match status" value="2"/>
</dbReference>
<evidence type="ECO:0000259" key="2">
    <source>
        <dbReference type="SMART" id="SM00899"/>
    </source>
</evidence>
<dbReference type="EMBL" id="CP000837">
    <property type="protein sequence ID" value="ADE31708.1"/>
    <property type="molecule type" value="Genomic_DNA"/>
</dbReference>
<dbReference type="AlphaFoldDB" id="D5AIP3"/>
<dbReference type="Pfam" id="PF04023">
    <property type="entry name" value="FeoA"/>
    <property type="match status" value="2"/>
</dbReference>
<dbReference type="InterPro" id="IPR052713">
    <property type="entry name" value="FeoA"/>
</dbReference>
<dbReference type="SUPFAM" id="SSF50037">
    <property type="entry name" value="C-terminal domain of transcriptional repressors"/>
    <property type="match status" value="2"/>
</dbReference>
<organism evidence="3 4">
    <name type="scientific">Streptococcus suis (strain GZ1)</name>
    <dbReference type="NCBI Taxonomy" id="423211"/>
    <lineage>
        <taxon>Bacteria</taxon>
        <taxon>Bacillati</taxon>
        <taxon>Bacillota</taxon>
        <taxon>Bacilli</taxon>
        <taxon>Lactobacillales</taxon>
        <taxon>Streptococcaceae</taxon>
        <taxon>Streptococcus</taxon>
    </lineage>
</organism>
<dbReference type="GO" id="GO:0046914">
    <property type="term" value="F:transition metal ion binding"/>
    <property type="evidence" value="ECO:0007669"/>
    <property type="project" value="InterPro"/>
</dbReference>
<proteinExistence type="predicted"/>
<evidence type="ECO:0000313" key="3">
    <source>
        <dbReference type="EMBL" id="ADE31708.1"/>
    </source>
</evidence>
<accession>D5AIP3</accession>
<sequence>MLYYCYKNHKGNDMKLQNLQVGQSYLVKDCLTQDDIRKHLAHLGLKVGEEIRIISKTKTNAIFQVKASRLALDREIIESLVLTEKSATEIINLSEAPIGSSAKVMDIYATGALRRRLMDMGLTKNTQLFLKKVAPLGDPIETTLRGYELTLRKSEAQMIGVQITSEVRK</sequence>
<dbReference type="PATRIC" id="fig|423211.3.peg.1233"/>
<feature type="domain" description="Ferrous iron transporter FeoA-like" evidence="2">
    <location>
        <begin position="91"/>
        <end position="163"/>
    </location>
</feature>
<dbReference type="Proteomes" id="UP000002359">
    <property type="component" value="Chromosome"/>
</dbReference>
<dbReference type="InterPro" id="IPR038157">
    <property type="entry name" value="FeoA_core_dom"/>
</dbReference>
<protein>
    <submittedName>
        <fullName evidence="3">Ferrous iron transport protein A</fullName>
    </submittedName>
</protein>
<evidence type="ECO:0000313" key="4">
    <source>
        <dbReference type="Proteomes" id="UP000002359"/>
    </source>
</evidence>
<dbReference type="Gene3D" id="2.30.30.90">
    <property type="match status" value="2"/>
</dbReference>
<gene>
    <name evidence="3" type="ordered locus">SSGZ1_1251</name>
</gene>
<dbReference type="InterPro" id="IPR007167">
    <property type="entry name" value="Fe-transptr_FeoA-like"/>
</dbReference>
<dbReference type="PANTHER" id="PTHR42954:SF2">
    <property type="entry name" value="FE(2+) TRANSPORT PROTEIN A"/>
    <property type="match status" value="1"/>
</dbReference>
<name>D5AIP3_STRGZ</name>
<dbReference type="PANTHER" id="PTHR42954">
    <property type="entry name" value="FE(2+) TRANSPORT PROTEIN A"/>
    <property type="match status" value="1"/>
</dbReference>
<dbReference type="KEGG" id="ssw:SSGZ1_1251"/>
<dbReference type="HOGENOM" id="CLU_092814_1_0_9"/>